<feature type="transmembrane region" description="Helical" evidence="2">
    <location>
        <begin position="192"/>
        <end position="213"/>
    </location>
</feature>
<keyword evidence="2" id="KW-1133">Transmembrane helix</keyword>
<evidence type="ECO:0000259" key="3">
    <source>
        <dbReference type="Pfam" id="PF02517"/>
    </source>
</evidence>
<dbReference type="EMBL" id="VFOU01000001">
    <property type="protein sequence ID" value="TQL74055.1"/>
    <property type="molecule type" value="Genomic_DNA"/>
</dbReference>
<dbReference type="GO" id="GO:0004175">
    <property type="term" value="F:endopeptidase activity"/>
    <property type="evidence" value="ECO:0007669"/>
    <property type="project" value="UniProtKB-ARBA"/>
</dbReference>
<evidence type="ECO:0000256" key="1">
    <source>
        <dbReference type="SAM" id="MobiDB-lite"/>
    </source>
</evidence>
<dbReference type="GO" id="GO:0080120">
    <property type="term" value="P:CAAX-box protein maturation"/>
    <property type="evidence" value="ECO:0007669"/>
    <property type="project" value="UniProtKB-ARBA"/>
</dbReference>
<feature type="transmembrane region" description="Helical" evidence="2">
    <location>
        <begin position="250"/>
        <end position="270"/>
    </location>
</feature>
<keyword evidence="2" id="KW-0472">Membrane</keyword>
<organism evidence="4 5">
    <name type="scientific">Enteractinococcus coprophilus</name>
    <dbReference type="NCBI Taxonomy" id="1027633"/>
    <lineage>
        <taxon>Bacteria</taxon>
        <taxon>Bacillati</taxon>
        <taxon>Actinomycetota</taxon>
        <taxon>Actinomycetes</taxon>
        <taxon>Micrococcales</taxon>
        <taxon>Micrococcaceae</taxon>
    </lineage>
</organism>
<evidence type="ECO:0000313" key="4">
    <source>
        <dbReference type="EMBL" id="TQL74055.1"/>
    </source>
</evidence>
<dbReference type="OrthoDB" id="2411709at2"/>
<gene>
    <name evidence="4" type="ORF">FB556_0506</name>
</gene>
<feature type="transmembrane region" description="Helical" evidence="2">
    <location>
        <begin position="60"/>
        <end position="81"/>
    </location>
</feature>
<feature type="region of interest" description="Disordered" evidence="1">
    <location>
        <begin position="26"/>
        <end position="48"/>
    </location>
</feature>
<feature type="domain" description="CAAX prenyl protease 2/Lysostaphin resistance protein A-like" evidence="3">
    <location>
        <begin position="193"/>
        <end position="288"/>
    </location>
</feature>
<accession>A0A543ANC8</accession>
<feature type="transmembrane region" description="Helical" evidence="2">
    <location>
        <begin position="225"/>
        <end position="244"/>
    </location>
</feature>
<keyword evidence="5" id="KW-1185">Reference proteome</keyword>
<keyword evidence="2" id="KW-0812">Transmembrane</keyword>
<dbReference type="PANTHER" id="PTHR36435:SF1">
    <property type="entry name" value="CAAX AMINO TERMINAL PROTEASE FAMILY PROTEIN"/>
    <property type="match status" value="1"/>
</dbReference>
<evidence type="ECO:0000313" key="5">
    <source>
        <dbReference type="Proteomes" id="UP000319746"/>
    </source>
</evidence>
<feature type="transmembrane region" description="Helical" evidence="2">
    <location>
        <begin position="148"/>
        <end position="172"/>
    </location>
</feature>
<proteinExistence type="predicted"/>
<feature type="transmembrane region" description="Helical" evidence="2">
    <location>
        <begin position="118"/>
        <end position="136"/>
    </location>
</feature>
<protein>
    <recommendedName>
        <fullName evidence="3">CAAX prenyl protease 2/Lysostaphin resistance protein A-like domain-containing protein</fullName>
    </recommendedName>
</protein>
<reference evidence="4 5" key="1">
    <citation type="submission" date="2019-06" db="EMBL/GenBank/DDBJ databases">
        <title>Sequencing the genomes of 1000 actinobacteria strains.</title>
        <authorList>
            <person name="Klenk H.-P."/>
        </authorList>
    </citation>
    <scope>NUCLEOTIDE SEQUENCE [LARGE SCALE GENOMIC DNA]</scope>
    <source>
        <strain evidence="4 5">DSM 24083</strain>
    </source>
</reference>
<dbReference type="Proteomes" id="UP000319746">
    <property type="component" value="Unassembled WGS sequence"/>
</dbReference>
<name>A0A543ANC8_9MICC</name>
<evidence type="ECO:0000256" key="2">
    <source>
        <dbReference type="SAM" id="Phobius"/>
    </source>
</evidence>
<dbReference type="InterPro" id="IPR052710">
    <property type="entry name" value="CAAX_protease"/>
</dbReference>
<dbReference type="RefSeq" id="WP_141864427.1">
    <property type="nucleotide sequence ID" value="NZ_BAABAN010000016.1"/>
</dbReference>
<comment type="caution">
    <text evidence="4">The sequence shown here is derived from an EMBL/GenBank/DDBJ whole genome shotgun (WGS) entry which is preliminary data.</text>
</comment>
<dbReference type="Pfam" id="PF02517">
    <property type="entry name" value="Rce1-like"/>
    <property type="match status" value="1"/>
</dbReference>
<sequence length="304" mass="33948">MSYQTYGNNPPDNPYPVGWPGKYSTGWPNASPGPTKRPRGQVDPADPTASNPGKFHWGDAFGLFVYIGGFIFGGMLLLFTIPGVTEFGADIYGYDPVSFNEVLAADEMPGWFMMYSNVVLYGLIGVILMAVSWRAFLHSFRWFATWWWVKVLLLPVIWLSTLLFTTIMLTVSGQEPDISANQQAVQEAAGESSLWVSILILGLVGPFVEEYIFRHILIGKLSRYISLWITVPISIVAFTLLHFLSDPNTTFASVLPYLSMAIAFTAVYLISKKSFAYAWLSHAFNNVMSVILMEFQFAEMAVVI</sequence>
<dbReference type="InterPro" id="IPR003675">
    <property type="entry name" value="Rce1/LyrA-like_dom"/>
</dbReference>
<dbReference type="AlphaFoldDB" id="A0A543ANC8"/>
<dbReference type="PANTHER" id="PTHR36435">
    <property type="entry name" value="SLR1288 PROTEIN"/>
    <property type="match status" value="1"/>
</dbReference>